<keyword evidence="5 9" id="KW-0812">Transmembrane</keyword>
<dbReference type="Pfam" id="PF01699">
    <property type="entry name" value="Na_Ca_ex"/>
    <property type="match status" value="2"/>
</dbReference>
<dbReference type="PANTHER" id="PTHR12266:SF0">
    <property type="entry name" value="MITOCHONDRIAL SODIUM_CALCIUM EXCHANGER PROTEIN"/>
    <property type="match status" value="1"/>
</dbReference>
<protein>
    <recommendedName>
        <fullName evidence="11">Sodium/calcium exchanger membrane region domain-containing protein</fullName>
    </recommendedName>
</protein>
<feature type="transmembrane region" description="Helical" evidence="9">
    <location>
        <begin position="218"/>
        <end position="241"/>
    </location>
</feature>
<accession>A0AB34GAR9</accession>
<proteinExistence type="predicted"/>
<feature type="domain" description="Sodium/calcium exchanger membrane region" evidence="11">
    <location>
        <begin position="529"/>
        <end position="615"/>
    </location>
</feature>
<keyword evidence="10" id="KW-0732">Signal</keyword>
<evidence type="ECO:0000256" key="4">
    <source>
        <dbReference type="ARBA" id="ARBA00022568"/>
    </source>
</evidence>
<evidence type="ECO:0000256" key="6">
    <source>
        <dbReference type="ARBA" id="ARBA00022989"/>
    </source>
</evidence>
<feature type="transmembrane region" description="Helical" evidence="9">
    <location>
        <begin position="714"/>
        <end position="736"/>
    </location>
</feature>
<comment type="caution">
    <text evidence="12">The sequence shown here is derived from an EMBL/GenBank/DDBJ whole genome shotgun (WGS) entry which is preliminary data.</text>
</comment>
<feature type="transmembrane region" description="Helical" evidence="9">
    <location>
        <begin position="253"/>
        <end position="272"/>
    </location>
</feature>
<dbReference type="InterPro" id="IPR004837">
    <property type="entry name" value="NaCa_Exmemb"/>
</dbReference>
<evidence type="ECO:0000256" key="7">
    <source>
        <dbReference type="ARBA" id="ARBA00023065"/>
    </source>
</evidence>
<dbReference type="InterPro" id="IPR051359">
    <property type="entry name" value="CaCA_antiporter"/>
</dbReference>
<feature type="transmembrane region" description="Helical" evidence="9">
    <location>
        <begin position="482"/>
        <end position="504"/>
    </location>
</feature>
<evidence type="ECO:0000256" key="10">
    <source>
        <dbReference type="SAM" id="SignalP"/>
    </source>
</evidence>
<evidence type="ECO:0000256" key="8">
    <source>
        <dbReference type="ARBA" id="ARBA00023136"/>
    </source>
</evidence>
<evidence type="ECO:0000256" key="2">
    <source>
        <dbReference type="ARBA" id="ARBA00022448"/>
    </source>
</evidence>
<keyword evidence="6 9" id="KW-1133">Transmembrane helix</keyword>
<keyword evidence="2" id="KW-0813">Transport</keyword>
<feature type="transmembrane region" description="Helical" evidence="9">
    <location>
        <begin position="669"/>
        <end position="694"/>
    </location>
</feature>
<keyword evidence="13" id="KW-1185">Reference proteome</keyword>
<dbReference type="AlphaFoldDB" id="A0AB34GAR9"/>
<dbReference type="GO" id="GO:0016020">
    <property type="term" value="C:membrane"/>
    <property type="evidence" value="ECO:0007669"/>
    <property type="project" value="UniProtKB-SubCell"/>
</dbReference>
<comment type="subcellular location">
    <subcellularLocation>
        <location evidence="1">Membrane</location>
        <topology evidence="1">Multi-pass membrane protein</topology>
    </subcellularLocation>
</comment>
<dbReference type="PANTHER" id="PTHR12266">
    <property type="entry name" value="NA+/CA2+ K+ INDEPENDENT EXCHANGER"/>
    <property type="match status" value="1"/>
</dbReference>
<dbReference type="EMBL" id="JAIQCJ010002406">
    <property type="protein sequence ID" value="KAJ8776442.1"/>
    <property type="molecule type" value="Genomic_DNA"/>
</dbReference>
<evidence type="ECO:0000259" key="11">
    <source>
        <dbReference type="Pfam" id="PF01699"/>
    </source>
</evidence>
<keyword evidence="8 9" id="KW-0472">Membrane</keyword>
<gene>
    <name evidence="12" type="ORF">J1605_015465</name>
</gene>
<dbReference type="InterPro" id="IPR044880">
    <property type="entry name" value="NCX_ion-bd_dom_sf"/>
</dbReference>
<keyword evidence="4" id="KW-0106">Calcium</keyword>
<feature type="transmembrane region" description="Helical" evidence="9">
    <location>
        <begin position="454"/>
        <end position="476"/>
    </location>
</feature>
<feature type="transmembrane region" description="Helical" evidence="9">
    <location>
        <begin position="328"/>
        <end position="347"/>
    </location>
</feature>
<feature type="transmembrane region" description="Helical" evidence="9">
    <location>
        <begin position="586"/>
        <end position="609"/>
    </location>
</feature>
<evidence type="ECO:0000256" key="3">
    <source>
        <dbReference type="ARBA" id="ARBA00022449"/>
    </source>
</evidence>
<evidence type="ECO:0000313" key="12">
    <source>
        <dbReference type="EMBL" id="KAJ8776442.1"/>
    </source>
</evidence>
<keyword evidence="3" id="KW-0050">Antiport</keyword>
<dbReference type="GO" id="GO:0006874">
    <property type="term" value="P:intracellular calcium ion homeostasis"/>
    <property type="evidence" value="ECO:0007669"/>
    <property type="project" value="TreeGrafter"/>
</dbReference>
<organism evidence="12 13">
    <name type="scientific">Eschrichtius robustus</name>
    <name type="common">California gray whale</name>
    <name type="synonym">Eschrichtius gibbosus</name>
    <dbReference type="NCBI Taxonomy" id="9764"/>
    <lineage>
        <taxon>Eukaryota</taxon>
        <taxon>Metazoa</taxon>
        <taxon>Chordata</taxon>
        <taxon>Craniata</taxon>
        <taxon>Vertebrata</taxon>
        <taxon>Euteleostomi</taxon>
        <taxon>Mammalia</taxon>
        <taxon>Eutheria</taxon>
        <taxon>Laurasiatheria</taxon>
        <taxon>Artiodactyla</taxon>
        <taxon>Whippomorpha</taxon>
        <taxon>Cetacea</taxon>
        <taxon>Mysticeti</taxon>
        <taxon>Eschrichtiidae</taxon>
        <taxon>Eschrichtius</taxon>
    </lineage>
</organism>
<dbReference type="GO" id="GO:0099093">
    <property type="term" value="P:calcium export from the mitochondrion"/>
    <property type="evidence" value="ECO:0007669"/>
    <property type="project" value="TreeGrafter"/>
</dbReference>
<dbReference type="Proteomes" id="UP001159641">
    <property type="component" value="Unassembled WGS sequence"/>
</dbReference>
<feature type="chain" id="PRO_5044232853" description="Sodium/calcium exchanger membrane region domain-containing protein" evidence="10">
    <location>
        <begin position="27"/>
        <end position="773"/>
    </location>
</feature>
<sequence length="773" mass="84449">MARGLLDLYWVLRWLCVLLMVETVSGAGGPSAGTRISSQFPASGVNQSPVIDCREVCGLNASNRCDFVRSNPDCRGEGGYLDYLEGIFCHFPPDLLPLAVTLYVRPRSGGAGERGWWPRRDVMLFSLSGPTTQAFWLLCLFLILGVTAAKFFCPNLSAISTALRLSHNVAVSFAPEGWRAVRAGPLTCFPHGVTFLAFGNGAPDIFSALVAFSDPRTAGLAFGALFGAGVLVTTVVAGGIAILHPFTVASRPFLRDIIFYMGAVFLIFTALYRGRVTLAWALGEQPQDQGGVIPGLMGWRRGRTGGSGQQGTESPLVPNVGNPTQGYLGFYVFYVVTVVLCTWIYQWQQRRSLVYSMPGTPEILSGSEEDQVSSNTNSYDYGEEYRPLLFYQETTAQILLQALNPLDCRKWRTKSVYWRVLKVFRLPVEFLLLLTVPVMDPDKEDGNWKRPLNCLHLVISPLFLVLTLQSGAYGVYEIGGLFPVWAVVVIAGTALAAVTFFATSNSEPPRLHWTRNLMKAMMNSFLTKCALWINAAATEVVNILRSLGVVFRLSNTVLGLTLLAWGNSIGDVFSDFTLARQGYPRMAFSACFGGIIFSILSGAALPSVLGAKGTKRFCHLLRSLQTEAKCALETLLEALNLDKVSSDRVAFEGRGEHSQRSERKPVGRVVGVMGHYVLANFLSWAADILVGVGLGCLLQISRGHVEVELEPDGLLVWVLAGTLGLSLICSLVSVPLQCFQLNRVYGCCLLLLYLTFLLVALLTEFGVIHLKTV</sequence>
<keyword evidence="7" id="KW-0406">Ion transport</keyword>
<name>A0AB34GAR9_ESCRO</name>
<dbReference type="Gene3D" id="1.20.1420.30">
    <property type="entry name" value="NCX, central ion-binding region"/>
    <property type="match status" value="2"/>
</dbReference>
<evidence type="ECO:0000256" key="5">
    <source>
        <dbReference type="ARBA" id="ARBA00022692"/>
    </source>
</evidence>
<keyword evidence="4" id="KW-0109">Calcium transport</keyword>
<dbReference type="GO" id="GO:0005432">
    <property type="term" value="F:calcium:sodium antiporter activity"/>
    <property type="evidence" value="ECO:0007669"/>
    <property type="project" value="TreeGrafter"/>
</dbReference>
<reference evidence="12 13" key="1">
    <citation type="submission" date="2022-11" db="EMBL/GenBank/DDBJ databases">
        <title>Whole genome sequence of Eschrichtius robustus ER-17-0199.</title>
        <authorList>
            <person name="Bruniche-Olsen A."/>
            <person name="Black A.N."/>
            <person name="Fields C.J."/>
            <person name="Walden K."/>
            <person name="Dewoody J.A."/>
        </authorList>
    </citation>
    <scope>NUCLEOTIDE SEQUENCE [LARGE SCALE GENOMIC DNA]</scope>
    <source>
        <strain evidence="12">ER-17-0199</strain>
        <tissue evidence="12">Blubber</tissue>
    </source>
</reference>
<feature type="transmembrane region" description="Helical" evidence="9">
    <location>
        <begin position="748"/>
        <end position="770"/>
    </location>
</feature>
<feature type="signal peptide" evidence="10">
    <location>
        <begin position="1"/>
        <end position="26"/>
    </location>
</feature>
<feature type="transmembrane region" description="Helical" evidence="9">
    <location>
        <begin position="134"/>
        <end position="153"/>
    </location>
</feature>
<evidence type="ECO:0000256" key="1">
    <source>
        <dbReference type="ARBA" id="ARBA00004141"/>
    </source>
</evidence>
<evidence type="ECO:0000256" key="9">
    <source>
        <dbReference type="SAM" id="Phobius"/>
    </source>
</evidence>
<evidence type="ECO:0000313" key="13">
    <source>
        <dbReference type="Proteomes" id="UP001159641"/>
    </source>
</evidence>
<feature type="domain" description="Sodium/calcium exchanger membrane region" evidence="11">
    <location>
        <begin position="134"/>
        <end position="279"/>
    </location>
</feature>